<dbReference type="GO" id="GO:0008311">
    <property type="term" value="F:double-stranded DNA 3'-5' DNA exonuclease activity"/>
    <property type="evidence" value="ECO:0007669"/>
    <property type="project" value="TreeGrafter"/>
</dbReference>
<dbReference type="OrthoDB" id="5767033at2759"/>
<keyword evidence="7" id="KW-0175">Coiled coil</keyword>
<comment type="cofactor">
    <cofactor evidence="5">
        <name>Mg(2+)</name>
        <dbReference type="ChEBI" id="CHEBI:18420"/>
    </cofactor>
    <cofactor evidence="5">
        <name>Mn(2+)</name>
        <dbReference type="ChEBI" id="CHEBI:29035"/>
    </cofactor>
    <text evidence="5">Probably binds two magnesium or manganese ions per subunit.</text>
</comment>
<evidence type="ECO:0000256" key="2">
    <source>
        <dbReference type="ARBA" id="ARBA00022723"/>
    </source>
</evidence>
<dbReference type="GO" id="GO:0006284">
    <property type="term" value="P:base-excision repair"/>
    <property type="evidence" value="ECO:0007669"/>
    <property type="project" value="TreeGrafter"/>
</dbReference>
<dbReference type="Proteomes" id="UP000034350">
    <property type="component" value="Unassembled WGS sequence"/>
</dbReference>
<feature type="binding site" evidence="5">
    <location>
        <position position="159"/>
    </location>
    <ligand>
        <name>Mg(2+)</name>
        <dbReference type="ChEBI" id="CHEBI:18420"/>
        <label>1</label>
    </ligand>
</feature>
<keyword evidence="9" id="KW-0540">Nuclease</keyword>
<keyword evidence="9" id="KW-0269">Exonuclease</keyword>
<dbReference type="RefSeq" id="XP_024330215.1">
    <property type="nucleotide sequence ID" value="XM_024476228.1"/>
</dbReference>
<feature type="site" description="Transition state stabilizer" evidence="6">
    <location>
        <position position="296"/>
    </location>
</feature>
<dbReference type="VEuPathDB" id="MicrosporidiaDB:AAJ76_6800019446"/>
<dbReference type="Pfam" id="PF03372">
    <property type="entry name" value="Exo_endo_phos"/>
    <property type="match status" value="1"/>
</dbReference>
<dbReference type="GO" id="GO:0046872">
    <property type="term" value="F:metal ion binding"/>
    <property type="evidence" value="ECO:0007669"/>
    <property type="project" value="UniProtKB-KW"/>
</dbReference>
<keyword evidence="9" id="KW-0255">Endonuclease</keyword>
<feature type="domain" description="Endonuclease/exonuclease/phosphatase" evidence="8">
    <location>
        <begin position="156"/>
        <end position="297"/>
    </location>
</feature>
<evidence type="ECO:0000259" key="8">
    <source>
        <dbReference type="Pfam" id="PF03372"/>
    </source>
</evidence>
<dbReference type="EMBL" id="JPQZ01000068">
    <property type="protein sequence ID" value="KKO74473.1"/>
    <property type="molecule type" value="Genomic_DNA"/>
</dbReference>
<keyword evidence="2 5" id="KW-0479">Metal-binding</keyword>
<dbReference type="VEuPathDB" id="MicrosporidiaDB:NCER_102600"/>
<keyword evidence="10" id="KW-1185">Reference proteome</keyword>
<evidence type="ECO:0000313" key="9">
    <source>
        <dbReference type="EMBL" id="KKO74473.1"/>
    </source>
</evidence>
<proteinExistence type="inferred from homology"/>
<accession>A0A0F9WN86</accession>
<feature type="binding site" evidence="5">
    <location>
        <position position="296"/>
    </location>
    <ligand>
        <name>Mg(2+)</name>
        <dbReference type="ChEBI" id="CHEBI:18420"/>
        <label>1</label>
    </ligand>
</feature>
<dbReference type="SUPFAM" id="SSF56219">
    <property type="entry name" value="DNase I-like"/>
    <property type="match status" value="1"/>
</dbReference>
<protein>
    <submittedName>
        <fullName evidence="9">Endonuclease exonuclease non ltr retrotransposon protein</fullName>
    </submittedName>
</protein>
<reference evidence="9 10" key="1">
    <citation type="journal article" date="2015" name="Environ. Microbiol.">
        <title>Genome analyses suggest the presence of polyploidy and recent human-driven expansions in eight global populations of the honeybee pathogen Nosema ceranae.</title>
        <authorList>
            <person name="Pelin A."/>
            <person name="Selman M."/>
            <person name="Aris-Brosou S."/>
            <person name="Farinelli L."/>
            <person name="Corradi N."/>
        </authorList>
    </citation>
    <scope>NUCLEOTIDE SEQUENCE [LARGE SCALE GENOMIC DNA]</scope>
    <source>
        <strain evidence="9 10">PA08 1199</strain>
    </source>
</reference>
<evidence type="ECO:0000256" key="3">
    <source>
        <dbReference type="ARBA" id="ARBA00022801"/>
    </source>
</evidence>
<keyword evidence="4 5" id="KW-0460">Magnesium</keyword>
<feature type="binding site" evidence="5">
    <location>
        <position position="186"/>
    </location>
    <ligand>
        <name>Mg(2+)</name>
        <dbReference type="ChEBI" id="CHEBI:18420"/>
        <label>1</label>
    </ligand>
</feature>
<keyword evidence="5" id="KW-0464">Manganese</keyword>
<dbReference type="InterPro" id="IPR005135">
    <property type="entry name" value="Endo/exonuclease/phosphatase"/>
</dbReference>
<dbReference type="Gene3D" id="3.60.10.10">
    <property type="entry name" value="Endonuclease/exonuclease/phosphatase"/>
    <property type="match status" value="1"/>
</dbReference>
<feature type="non-terminal residue" evidence="9">
    <location>
        <position position="306"/>
    </location>
</feature>
<dbReference type="GO" id="GO:0005634">
    <property type="term" value="C:nucleus"/>
    <property type="evidence" value="ECO:0007669"/>
    <property type="project" value="TreeGrafter"/>
</dbReference>
<sequence length="306" mass="36316">MSCFHRSLVSYRKKNIFNILEKKVINRPRLKKFFYSFSHHSRLNCLRSLSKRRRMMILKIQEKYCIVRIQRIPFGGKDLLKMLTKKEPLLRGNILTLKKFRRKDTSFTNIVVTKLQRKMLLKTVKDIGLKVLNNRKKRLVLPNHRNKEMKEKIKLLSLNINHLSNKREELEVLLKKEKPEIMCLQETWRQSVFPLRLEKYTAIETSSSGKNKPGLITLVKKNGAIRCSKKGTNSNILQTVVEFRSVGKWIKYLIINVYIPQDRDLKREVLARLLSLLYEEKLKNHYSEIIVMGDMNMQDSSFKKKL</sequence>
<evidence type="ECO:0000256" key="7">
    <source>
        <dbReference type="SAM" id="Coils"/>
    </source>
</evidence>
<dbReference type="InterPro" id="IPR036691">
    <property type="entry name" value="Endo/exonu/phosph_ase_sf"/>
</dbReference>
<evidence type="ECO:0000256" key="4">
    <source>
        <dbReference type="ARBA" id="ARBA00022842"/>
    </source>
</evidence>
<evidence type="ECO:0000313" key="10">
    <source>
        <dbReference type="Proteomes" id="UP000034350"/>
    </source>
</evidence>
<comment type="similarity">
    <text evidence="1">Belongs to the DNA repair enzymes AP/ExoA family.</text>
</comment>
<organism evidence="9 10">
    <name type="scientific">Vairimorpha ceranae</name>
    <dbReference type="NCBI Taxonomy" id="40302"/>
    <lineage>
        <taxon>Eukaryota</taxon>
        <taxon>Fungi</taxon>
        <taxon>Fungi incertae sedis</taxon>
        <taxon>Microsporidia</taxon>
        <taxon>Nosematidae</taxon>
        <taxon>Vairimorpha</taxon>
    </lineage>
</organism>
<evidence type="ECO:0000256" key="1">
    <source>
        <dbReference type="ARBA" id="ARBA00007092"/>
    </source>
</evidence>
<dbReference type="AlphaFoldDB" id="A0A0F9WN86"/>
<name>A0A0F9WN86_9MICR</name>
<dbReference type="GeneID" id="36321180"/>
<feature type="coiled-coil region" evidence="7">
    <location>
        <begin position="146"/>
        <end position="173"/>
    </location>
</feature>
<keyword evidence="3" id="KW-0378">Hydrolase</keyword>
<evidence type="ECO:0000256" key="6">
    <source>
        <dbReference type="PIRSR" id="PIRSR604808-3"/>
    </source>
</evidence>
<dbReference type="InterPro" id="IPR004808">
    <property type="entry name" value="AP_endonuc_1"/>
</dbReference>
<dbReference type="GO" id="GO:0003906">
    <property type="term" value="F:DNA-(apurinic or apyrimidinic site) endonuclease activity"/>
    <property type="evidence" value="ECO:0007669"/>
    <property type="project" value="TreeGrafter"/>
</dbReference>
<evidence type="ECO:0000256" key="5">
    <source>
        <dbReference type="PIRSR" id="PIRSR604808-2"/>
    </source>
</evidence>
<dbReference type="GO" id="GO:0008081">
    <property type="term" value="F:phosphoric diester hydrolase activity"/>
    <property type="evidence" value="ECO:0007669"/>
    <property type="project" value="TreeGrafter"/>
</dbReference>
<gene>
    <name evidence="9" type="ORF">AAJ76_6800019446</name>
</gene>
<dbReference type="VEuPathDB" id="MicrosporidiaDB:NCER_101699"/>
<comment type="caution">
    <text evidence="9">The sequence shown here is derived from an EMBL/GenBank/DDBJ whole genome shotgun (WGS) entry which is preliminary data.</text>
</comment>
<dbReference type="PANTHER" id="PTHR22748:SF6">
    <property type="entry name" value="DNA-(APURINIC OR APYRIMIDINIC SITE) ENDONUCLEASE"/>
    <property type="match status" value="1"/>
</dbReference>
<feature type="binding site" evidence="5">
    <location>
        <position position="294"/>
    </location>
    <ligand>
        <name>Mg(2+)</name>
        <dbReference type="ChEBI" id="CHEBI:18420"/>
        <label>1</label>
    </ligand>
</feature>
<dbReference type="PANTHER" id="PTHR22748">
    <property type="entry name" value="AP ENDONUCLEASE"/>
    <property type="match status" value="1"/>
</dbReference>